<dbReference type="Proteomes" id="UP001178507">
    <property type="component" value="Unassembled WGS sequence"/>
</dbReference>
<reference evidence="2" key="1">
    <citation type="submission" date="2023-08" db="EMBL/GenBank/DDBJ databases">
        <authorList>
            <person name="Chen Y."/>
            <person name="Shah S."/>
            <person name="Dougan E. K."/>
            <person name="Thang M."/>
            <person name="Chan C."/>
        </authorList>
    </citation>
    <scope>NUCLEOTIDE SEQUENCE</scope>
</reference>
<feature type="transmembrane region" description="Helical" evidence="1">
    <location>
        <begin position="95"/>
        <end position="113"/>
    </location>
</feature>
<keyword evidence="1" id="KW-0812">Transmembrane</keyword>
<organism evidence="2 3">
    <name type="scientific">Effrenium voratum</name>
    <dbReference type="NCBI Taxonomy" id="2562239"/>
    <lineage>
        <taxon>Eukaryota</taxon>
        <taxon>Sar</taxon>
        <taxon>Alveolata</taxon>
        <taxon>Dinophyceae</taxon>
        <taxon>Suessiales</taxon>
        <taxon>Symbiodiniaceae</taxon>
        <taxon>Effrenium</taxon>
    </lineage>
</organism>
<keyword evidence="1" id="KW-0472">Membrane</keyword>
<sequence>MSKVLTRFTTRSGLEVTMATLQESLLEEPVGRRLKRAKTLLLTYWEPVEYAIAKGAVTMTALLATMVGLSMSYIYELDDDLDGDLNDKAGGWAQDLLLALTSLLFVLSSQVVVKDTFLIFYVGTAMAYGLGAIAHFLEDSTGAAGLTAYYVIMTLAFGGDALRSALGYGLKWSSLVKCQCIFAALIFGCLCASAFATLWKLLHGHPASEVRESHLGLAYKSTQIGMGFVEMSGSMVWYHSVRLELGPWSMIPAAMNVSAWLLVKFQPLFHAALGIKTTISHQLAHYMQAVAKVVGLEFLPEKVQQTGVAYREHNLAFQASLELVIAGCSVMEFCNTGDLRGEVKRRTQVKPPDLIPEARLMAWFVQMTLALNYMWSPVYWTIVEVLFHWRSLAMSEASSLVGSVSVQSLHRASVLRIRQPGCSAASAGAAVLRSGVVLVLQGTLLQLLLQESCAPGCAVQDMCPRGTACMGGRCSACQDFGQNVERLLQHVGAPSGDFACTAKVDLVALRREEADLQQHACHIQAKCSSDVFEECDYVTYTLAAWRPAAQVAVALLGCLAWLPQLRSLQEAQLAEEVLEEEPEAGPFLLNLAAAYMKIVLRARAGLFWLLCGACAVRLLNDPSPLGLWVLLPVMLAEALWPCQFERPNLTANLAKDSEPTAQLLLTGLGSYAVMLLLAFCFEDCMRWANPAVQFWGSGVGGLDCDMVLGTVEAFTTMAALAALLLATCYNLLAGLGRGCLRQACQKAVLSWVGVFWLLGLCHFLAAPGDLSASLAFGVLFLPGMVYPWWAALRKCRVSGKPLDAVCVHSSLSALHRLRGKRQASFTLA</sequence>
<evidence type="ECO:0000256" key="1">
    <source>
        <dbReference type="SAM" id="Phobius"/>
    </source>
</evidence>
<accession>A0AA36J6P5</accession>
<feature type="transmembrane region" description="Helical" evidence="1">
    <location>
        <begin position="180"/>
        <end position="202"/>
    </location>
</feature>
<feature type="transmembrane region" description="Helical" evidence="1">
    <location>
        <begin position="56"/>
        <end position="75"/>
    </location>
</feature>
<dbReference type="EMBL" id="CAUJNA010003338">
    <property type="protein sequence ID" value="CAJ1399481.1"/>
    <property type="molecule type" value="Genomic_DNA"/>
</dbReference>
<gene>
    <name evidence="2" type="ORF">EVOR1521_LOCUS23002</name>
</gene>
<protein>
    <submittedName>
        <fullName evidence="2">Uncharacterized protein</fullName>
    </submittedName>
</protein>
<proteinExistence type="predicted"/>
<dbReference type="AlphaFoldDB" id="A0AA36J6P5"/>
<keyword evidence="3" id="KW-1185">Reference proteome</keyword>
<evidence type="ECO:0000313" key="2">
    <source>
        <dbReference type="EMBL" id="CAJ1399481.1"/>
    </source>
</evidence>
<keyword evidence="1" id="KW-1133">Transmembrane helix</keyword>
<comment type="caution">
    <text evidence="2">The sequence shown here is derived from an EMBL/GenBank/DDBJ whole genome shotgun (WGS) entry which is preliminary data.</text>
</comment>
<feature type="transmembrane region" description="Helical" evidence="1">
    <location>
        <begin position="713"/>
        <end position="735"/>
    </location>
</feature>
<name>A0AA36J6P5_9DINO</name>
<evidence type="ECO:0000313" key="3">
    <source>
        <dbReference type="Proteomes" id="UP001178507"/>
    </source>
</evidence>
<feature type="transmembrane region" description="Helical" evidence="1">
    <location>
        <begin position="747"/>
        <end position="766"/>
    </location>
</feature>
<feature type="transmembrane region" description="Helical" evidence="1">
    <location>
        <begin position="772"/>
        <end position="792"/>
    </location>
</feature>
<feature type="transmembrane region" description="Helical" evidence="1">
    <location>
        <begin position="118"/>
        <end position="137"/>
    </location>
</feature>
<feature type="transmembrane region" description="Helical" evidence="1">
    <location>
        <begin position="149"/>
        <end position="168"/>
    </location>
</feature>